<accession>A0A1G2D9K2</accession>
<dbReference type="STRING" id="1798661.A3D65_06945"/>
<gene>
    <name evidence="2" type="ORF">A3D65_06945</name>
</gene>
<evidence type="ECO:0000313" key="3">
    <source>
        <dbReference type="Proteomes" id="UP000177996"/>
    </source>
</evidence>
<evidence type="ECO:0008006" key="4">
    <source>
        <dbReference type="Google" id="ProtNLM"/>
    </source>
</evidence>
<keyword evidence="1" id="KW-0472">Membrane</keyword>
<dbReference type="Pfam" id="PF04070">
    <property type="entry name" value="DUF378"/>
    <property type="match status" value="1"/>
</dbReference>
<reference evidence="2 3" key="1">
    <citation type="journal article" date="2016" name="Nat. Commun.">
        <title>Thousands of microbial genomes shed light on interconnected biogeochemical processes in an aquifer system.</title>
        <authorList>
            <person name="Anantharaman K."/>
            <person name="Brown C.T."/>
            <person name="Hug L.A."/>
            <person name="Sharon I."/>
            <person name="Castelle C.J."/>
            <person name="Probst A.J."/>
            <person name="Thomas B.C."/>
            <person name="Singh A."/>
            <person name="Wilkins M.J."/>
            <person name="Karaoz U."/>
            <person name="Brodie E.L."/>
            <person name="Williams K.H."/>
            <person name="Hubbard S.S."/>
            <person name="Banfield J.F."/>
        </authorList>
    </citation>
    <scope>NUCLEOTIDE SEQUENCE [LARGE SCALE GENOMIC DNA]</scope>
</reference>
<feature type="transmembrane region" description="Helical" evidence="1">
    <location>
        <begin position="15"/>
        <end position="36"/>
    </location>
</feature>
<dbReference type="PANTHER" id="PTHR37304">
    <property type="entry name" value="MEMBRANE PROTEIN-RELATED"/>
    <property type="match status" value="1"/>
</dbReference>
<evidence type="ECO:0000256" key="1">
    <source>
        <dbReference type="SAM" id="Phobius"/>
    </source>
</evidence>
<dbReference type="AlphaFoldDB" id="A0A1G2D9K2"/>
<name>A0A1G2D9K2_9BACT</name>
<sequence length="89" mass="9325">MCIIMKDKGCTMSTIGFYLIVVGAVNWGLVGLGGFFGGDWNVVHMIFGSWALLEWAIYVVVGVCGVMLAIGCKCNKCKVGAGTGGGQLM</sequence>
<feature type="transmembrane region" description="Helical" evidence="1">
    <location>
        <begin position="42"/>
        <end position="70"/>
    </location>
</feature>
<organism evidence="2 3">
    <name type="scientific">Candidatus Lloydbacteria bacterium RIFCSPHIGHO2_02_FULL_50_13</name>
    <dbReference type="NCBI Taxonomy" id="1798661"/>
    <lineage>
        <taxon>Bacteria</taxon>
        <taxon>Candidatus Lloydiibacteriota</taxon>
    </lineage>
</organism>
<evidence type="ECO:0000313" key="2">
    <source>
        <dbReference type="EMBL" id="OGZ09581.1"/>
    </source>
</evidence>
<dbReference type="EMBL" id="MHLL01000018">
    <property type="protein sequence ID" value="OGZ09581.1"/>
    <property type="molecule type" value="Genomic_DNA"/>
</dbReference>
<protein>
    <recommendedName>
        <fullName evidence="4">DUF378 domain-containing protein</fullName>
    </recommendedName>
</protein>
<dbReference type="InterPro" id="IPR007211">
    <property type="entry name" value="DUF378"/>
</dbReference>
<keyword evidence="1" id="KW-0812">Transmembrane</keyword>
<dbReference type="Proteomes" id="UP000177996">
    <property type="component" value="Unassembled WGS sequence"/>
</dbReference>
<proteinExistence type="predicted"/>
<dbReference type="PANTHER" id="PTHR37304:SF1">
    <property type="entry name" value="MEMBRANE PROTEIN"/>
    <property type="match status" value="1"/>
</dbReference>
<comment type="caution">
    <text evidence="2">The sequence shown here is derived from an EMBL/GenBank/DDBJ whole genome shotgun (WGS) entry which is preliminary data.</text>
</comment>
<keyword evidence="1" id="KW-1133">Transmembrane helix</keyword>